<dbReference type="Ensembl" id="ENSCINT00000005425.3">
    <property type="protein sequence ID" value="ENSCINP00000005425.3"/>
    <property type="gene ID" value="ENSCING00000002664.3"/>
</dbReference>
<proteinExistence type="predicted"/>
<dbReference type="PROSITE" id="PS01186">
    <property type="entry name" value="EGF_2"/>
    <property type="match status" value="1"/>
</dbReference>
<protein>
    <recommendedName>
        <fullName evidence="3">EGF-like domain-containing protein</fullName>
    </recommendedName>
</protein>
<evidence type="ECO:0000256" key="1">
    <source>
        <dbReference type="PROSITE-ProRule" id="PRU00076"/>
    </source>
</evidence>
<accession>F6YDD2</accession>
<dbReference type="InterPro" id="IPR000742">
    <property type="entry name" value="EGF"/>
</dbReference>
<dbReference type="AlphaFoldDB" id="F6YDD2"/>
<dbReference type="EMBL" id="EAAA01002954">
    <property type="status" value="NOT_ANNOTATED_CDS"/>
    <property type="molecule type" value="Genomic_DNA"/>
</dbReference>
<keyword evidence="1" id="KW-1015">Disulfide bond</keyword>
<reference evidence="4" key="4">
    <citation type="submission" date="2025-09" db="UniProtKB">
        <authorList>
            <consortium name="Ensembl"/>
        </authorList>
    </citation>
    <scope>IDENTIFICATION</scope>
</reference>
<reference evidence="5" key="1">
    <citation type="journal article" date="2002" name="Science">
        <title>The draft genome of Ciona intestinalis: insights into chordate and vertebrate origins.</title>
        <authorList>
            <person name="Dehal P."/>
            <person name="Satou Y."/>
            <person name="Campbell R.K."/>
            <person name="Chapman J."/>
            <person name="Degnan B."/>
            <person name="De Tomaso A."/>
            <person name="Davidson B."/>
            <person name="Di Gregorio A."/>
            <person name="Gelpke M."/>
            <person name="Goodstein D.M."/>
            <person name="Harafuji N."/>
            <person name="Hastings K.E."/>
            <person name="Ho I."/>
            <person name="Hotta K."/>
            <person name="Huang W."/>
            <person name="Kawashima T."/>
            <person name="Lemaire P."/>
            <person name="Martinez D."/>
            <person name="Meinertzhagen I.A."/>
            <person name="Necula S."/>
            <person name="Nonaka M."/>
            <person name="Putnam N."/>
            <person name="Rash S."/>
            <person name="Saiga H."/>
            <person name="Satake M."/>
            <person name="Terry A."/>
            <person name="Yamada L."/>
            <person name="Wang H.G."/>
            <person name="Awazu S."/>
            <person name="Azumi K."/>
            <person name="Boore J."/>
            <person name="Branno M."/>
            <person name="Chin-Bow S."/>
            <person name="DeSantis R."/>
            <person name="Doyle S."/>
            <person name="Francino P."/>
            <person name="Keys D.N."/>
            <person name="Haga S."/>
            <person name="Hayashi H."/>
            <person name="Hino K."/>
            <person name="Imai K.S."/>
            <person name="Inaba K."/>
            <person name="Kano S."/>
            <person name="Kobayashi K."/>
            <person name="Kobayashi M."/>
            <person name="Lee B.I."/>
            <person name="Makabe K.W."/>
            <person name="Manohar C."/>
            <person name="Matassi G."/>
            <person name="Medina M."/>
            <person name="Mochizuki Y."/>
            <person name="Mount S."/>
            <person name="Morishita T."/>
            <person name="Miura S."/>
            <person name="Nakayama A."/>
            <person name="Nishizaka S."/>
            <person name="Nomoto H."/>
            <person name="Ohta F."/>
            <person name="Oishi K."/>
            <person name="Rigoutsos I."/>
            <person name="Sano M."/>
            <person name="Sasaki A."/>
            <person name="Sasakura Y."/>
            <person name="Shoguchi E."/>
            <person name="Shin-i T."/>
            <person name="Spagnuolo A."/>
            <person name="Stainier D."/>
            <person name="Suzuki M.M."/>
            <person name="Tassy O."/>
            <person name="Takatori N."/>
            <person name="Tokuoka M."/>
            <person name="Yagi K."/>
            <person name="Yoshizaki F."/>
            <person name="Wada S."/>
            <person name="Zhang C."/>
            <person name="Hyatt P.D."/>
            <person name="Larimer F."/>
            <person name="Detter C."/>
            <person name="Doggett N."/>
            <person name="Glavina T."/>
            <person name="Hawkins T."/>
            <person name="Richardson P."/>
            <person name="Lucas S."/>
            <person name="Kohara Y."/>
            <person name="Levine M."/>
            <person name="Satoh N."/>
            <person name="Rokhsar D.S."/>
        </authorList>
    </citation>
    <scope>NUCLEOTIDE SEQUENCE [LARGE SCALE GENOMIC DNA]</scope>
</reference>
<feature type="chain" id="PRO_5003351301" description="EGF-like domain-containing protein" evidence="2">
    <location>
        <begin position="23"/>
        <end position="210"/>
    </location>
</feature>
<comment type="caution">
    <text evidence="1">Lacks conserved residue(s) required for the propagation of feature annotation.</text>
</comment>
<organism evidence="4 5">
    <name type="scientific">Ciona intestinalis</name>
    <name type="common">Transparent sea squirt</name>
    <name type="synonym">Ascidia intestinalis</name>
    <dbReference type="NCBI Taxonomy" id="7719"/>
    <lineage>
        <taxon>Eukaryota</taxon>
        <taxon>Metazoa</taxon>
        <taxon>Chordata</taxon>
        <taxon>Tunicata</taxon>
        <taxon>Ascidiacea</taxon>
        <taxon>Phlebobranchia</taxon>
        <taxon>Cionidae</taxon>
        <taxon>Ciona</taxon>
    </lineage>
</organism>
<feature type="disulfide bond" evidence="1">
    <location>
        <begin position="147"/>
        <end position="156"/>
    </location>
</feature>
<evidence type="ECO:0000313" key="4">
    <source>
        <dbReference type="Ensembl" id="ENSCINP00000005425.3"/>
    </source>
</evidence>
<reference evidence="4" key="2">
    <citation type="journal article" date="2008" name="Genome Biol.">
        <title>Improved genome assembly and evidence-based global gene model set for the chordate Ciona intestinalis: new insight into intron and operon populations.</title>
        <authorList>
            <person name="Satou Y."/>
            <person name="Mineta K."/>
            <person name="Ogasawara M."/>
            <person name="Sasakura Y."/>
            <person name="Shoguchi E."/>
            <person name="Ueno K."/>
            <person name="Yamada L."/>
            <person name="Matsumoto J."/>
            <person name="Wasserscheid J."/>
            <person name="Dewar K."/>
            <person name="Wiley G.B."/>
            <person name="Macmil S.L."/>
            <person name="Roe B.A."/>
            <person name="Zeller R.W."/>
            <person name="Hastings K.E."/>
            <person name="Lemaire P."/>
            <person name="Lindquist E."/>
            <person name="Endo T."/>
            <person name="Hotta K."/>
            <person name="Inaba K."/>
        </authorList>
    </citation>
    <scope>NUCLEOTIDE SEQUENCE [LARGE SCALE GENOMIC DNA]</scope>
    <source>
        <strain evidence="4">wild type</strain>
    </source>
</reference>
<dbReference type="OMA" id="PCLANIN"/>
<evidence type="ECO:0000259" key="3">
    <source>
        <dbReference type="PROSITE" id="PS50026"/>
    </source>
</evidence>
<keyword evidence="5" id="KW-1185">Reference proteome</keyword>
<feature type="domain" description="EGF-like" evidence="3">
    <location>
        <begin position="122"/>
        <end position="157"/>
    </location>
</feature>
<feature type="signal peptide" evidence="2">
    <location>
        <begin position="1"/>
        <end position="22"/>
    </location>
</feature>
<evidence type="ECO:0000313" key="5">
    <source>
        <dbReference type="Proteomes" id="UP000008144"/>
    </source>
</evidence>
<evidence type="ECO:0000256" key="2">
    <source>
        <dbReference type="SAM" id="SignalP"/>
    </source>
</evidence>
<keyword evidence="1" id="KW-0245">EGF-like domain</keyword>
<dbReference type="InParanoid" id="F6YDD2"/>
<dbReference type="PROSITE" id="PS00022">
    <property type="entry name" value="EGF_1"/>
    <property type="match status" value="1"/>
</dbReference>
<keyword evidence="2" id="KW-0732">Signal</keyword>
<dbReference type="PROSITE" id="PS50026">
    <property type="entry name" value="EGF_3"/>
    <property type="match status" value="1"/>
</dbReference>
<dbReference type="Proteomes" id="UP000008144">
    <property type="component" value="Chromosome 9"/>
</dbReference>
<dbReference type="HOGENOM" id="CLU_078960_0_0_1"/>
<reference evidence="4" key="3">
    <citation type="submission" date="2025-08" db="UniProtKB">
        <authorList>
            <consortium name="Ensembl"/>
        </authorList>
    </citation>
    <scope>IDENTIFICATION</scope>
</reference>
<sequence length="210" mass="22629">MLVVMNGFSYLLLLFGVVSTAGLECRNCIANDNYRGEAGLNDDCYDNPLNVQTQTCTGHCYTRFSVQDGIPTSVSRRCSPASLPTITHLCVVSFGSSLDIATTACSYYCNDGDNCNDLTTRNLITCPNNCGYISKGYCDYFTGNCVCAEGYQGTNCSTEIVVPPIYRSCVQCNGATDESCETNTQGSPCPETTLTQPYCSSSKTSTIDKC</sequence>
<dbReference type="GeneTree" id="ENSGT00650000093597"/>
<name>F6YDD2_CIOIN</name>